<keyword evidence="6" id="KW-0479">Metal-binding</keyword>
<keyword evidence="10" id="KW-0449">Lipoprotein</keyword>
<feature type="compositionally biased region" description="Pro residues" evidence="13">
    <location>
        <begin position="11"/>
        <end position="23"/>
    </location>
</feature>
<dbReference type="EMBL" id="LT934124">
    <property type="protein sequence ID" value="VAI92504.1"/>
    <property type="molecule type" value="Genomic_DNA"/>
</dbReference>
<evidence type="ECO:0000256" key="3">
    <source>
        <dbReference type="ARBA" id="ARBA00012483"/>
    </source>
</evidence>
<dbReference type="SUPFAM" id="SSF57850">
    <property type="entry name" value="RING/U-box"/>
    <property type="match status" value="1"/>
</dbReference>
<dbReference type="PROSITE" id="PS50089">
    <property type="entry name" value="ZF_RING_2"/>
    <property type="match status" value="1"/>
</dbReference>
<dbReference type="AlphaFoldDB" id="A0A9R1ABK1"/>
<dbReference type="InterPro" id="IPR045195">
    <property type="entry name" value="LOG2-like_mRING_C3HC5"/>
</dbReference>
<keyword evidence="9" id="KW-0862">Zinc</keyword>
<dbReference type="EC" id="2.3.2.27" evidence="3"/>
<evidence type="ECO:0000256" key="5">
    <source>
        <dbReference type="ARBA" id="ARBA00022707"/>
    </source>
</evidence>
<evidence type="ECO:0000256" key="13">
    <source>
        <dbReference type="SAM" id="MobiDB-lite"/>
    </source>
</evidence>
<dbReference type="GO" id="GO:0061630">
    <property type="term" value="F:ubiquitin protein ligase activity"/>
    <property type="evidence" value="ECO:0007669"/>
    <property type="project" value="UniProtKB-EC"/>
</dbReference>
<dbReference type="Pfam" id="PF13920">
    <property type="entry name" value="zf-C3HC4_3"/>
    <property type="match status" value="1"/>
</dbReference>
<dbReference type="Gene3D" id="3.30.40.10">
    <property type="entry name" value="Zinc/RING finger domain, C3HC4 (zinc finger)"/>
    <property type="match status" value="1"/>
</dbReference>
<dbReference type="Gramene" id="TRITD7Bv1G204880.1">
    <property type="protein sequence ID" value="TRITD7Bv1G204880.1"/>
    <property type="gene ID" value="TRITD7Bv1G204880"/>
</dbReference>
<dbReference type="Pfam" id="PF26192">
    <property type="entry name" value="RNF157-like_N"/>
    <property type="match status" value="1"/>
</dbReference>
<name>A0A9R1ABK1_TRITD</name>
<evidence type="ECO:0000256" key="11">
    <source>
        <dbReference type="ARBA" id="ARBA00025721"/>
    </source>
</evidence>
<evidence type="ECO:0000256" key="2">
    <source>
        <dbReference type="ARBA" id="ARBA00004906"/>
    </source>
</evidence>
<evidence type="ECO:0000256" key="6">
    <source>
        <dbReference type="ARBA" id="ARBA00022723"/>
    </source>
</evidence>
<accession>A0A9R1ABK1</accession>
<dbReference type="InterPro" id="IPR013083">
    <property type="entry name" value="Znf_RING/FYVE/PHD"/>
</dbReference>
<dbReference type="InterPro" id="IPR058981">
    <property type="entry name" value="MGRN1/RNF157-like_N"/>
</dbReference>
<reference evidence="15 16" key="1">
    <citation type="submission" date="2017-09" db="EMBL/GenBank/DDBJ databases">
        <authorList>
            <consortium name="International Durum Wheat Genome Sequencing Consortium (IDWGSC)"/>
            <person name="Milanesi L."/>
        </authorList>
    </citation>
    <scope>NUCLEOTIDE SEQUENCE [LARGE SCALE GENOMIC DNA]</scope>
    <source>
        <strain evidence="16">cv. Svevo</strain>
    </source>
</reference>
<feature type="compositionally biased region" description="Low complexity" evidence="13">
    <location>
        <begin position="1"/>
        <end position="10"/>
    </location>
</feature>
<comment type="catalytic activity">
    <reaction evidence="1">
        <text>S-ubiquitinyl-[E2 ubiquitin-conjugating enzyme]-L-cysteine + [acceptor protein]-L-lysine = [E2 ubiquitin-conjugating enzyme]-L-cysteine + N(6)-ubiquitinyl-[acceptor protein]-L-lysine.</text>
        <dbReference type="EC" id="2.3.2.27"/>
    </reaction>
</comment>
<evidence type="ECO:0000256" key="9">
    <source>
        <dbReference type="ARBA" id="ARBA00022833"/>
    </source>
</evidence>
<keyword evidence="8" id="KW-0833">Ubl conjugation pathway</keyword>
<evidence type="ECO:0000256" key="1">
    <source>
        <dbReference type="ARBA" id="ARBA00000900"/>
    </source>
</evidence>
<evidence type="ECO:0000256" key="8">
    <source>
        <dbReference type="ARBA" id="ARBA00022786"/>
    </source>
</evidence>
<keyword evidence="4" id="KW-0808">Transferase</keyword>
<evidence type="ECO:0000313" key="16">
    <source>
        <dbReference type="Proteomes" id="UP000324705"/>
    </source>
</evidence>
<dbReference type="GO" id="GO:0008270">
    <property type="term" value="F:zinc ion binding"/>
    <property type="evidence" value="ECO:0007669"/>
    <property type="project" value="UniProtKB-KW"/>
</dbReference>
<keyword evidence="16" id="KW-1185">Reference proteome</keyword>
<dbReference type="CDD" id="cd16789">
    <property type="entry name" value="mRING-HC-C3HC5_MGRN1-like"/>
    <property type="match status" value="1"/>
</dbReference>
<dbReference type="SMART" id="SM00184">
    <property type="entry name" value="RING"/>
    <property type="match status" value="1"/>
</dbReference>
<evidence type="ECO:0000313" key="15">
    <source>
        <dbReference type="EMBL" id="VAI92504.1"/>
    </source>
</evidence>
<comment type="similarity">
    <text evidence="11">Belongs to the RING-type zinc finger family. LOG2 subfamily.</text>
</comment>
<evidence type="ECO:0000256" key="10">
    <source>
        <dbReference type="ARBA" id="ARBA00023288"/>
    </source>
</evidence>
<dbReference type="PANTHER" id="PTHR22996:SF11">
    <property type="entry name" value="RING-TYPE E3 UBIQUITIN TRANSFERASE"/>
    <property type="match status" value="1"/>
</dbReference>
<evidence type="ECO:0000256" key="12">
    <source>
        <dbReference type="PROSITE-ProRule" id="PRU00175"/>
    </source>
</evidence>
<organism evidence="15 16">
    <name type="scientific">Triticum turgidum subsp. durum</name>
    <name type="common">Durum wheat</name>
    <name type="synonym">Triticum durum</name>
    <dbReference type="NCBI Taxonomy" id="4567"/>
    <lineage>
        <taxon>Eukaryota</taxon>
        <taxon>Viridiplantae</taxon>
        <taxon>Streptophyta</taxon>
        <taxon>Embryophyta</taxon>
        <taxon>Tracheophyta</taxon>
        <taxon>Spermatophyta</taxon>
        <taxon>Magnoliopsida</taxon>
        <taxon>Liliopsida</taxon>
        <taxon>Poales</taxon>
        <taxon>Poaceae</taxon>
        <taxon>BOP clade</taxon>
        <taxon>Pooideae</taxon>
        <taxon>Triticodae</taxon>
        <taxon>Triticeae</taxon>
        <taxon>Triticinae</taxon>
        <taxon>Triticum</taxon>
    </lineage>
</organism>
<comment type="pathway">
    <text evidence="2">Protein modification; protein ubiquitination.</text>
</comment>
<evidence type="ECO:0000256" key="4">
    <source>
        <dbReference type="ARBA" id="ARBA00022679"/>
    </source>
</evidence>
<dbReference type="FunFam" id="3.30.40.10:FF:000115">
    <property type="entry name" value="probable E3 ubiquitin-protein ligase LOG2"/>
    <property type="match status" value="1"/>
</dbReference>
<evidence type="ECO:0000259" key="14">
    <source>
        <dbReference type="PROSITE" id="PS50089"/>
    </source>
</evidence>
<keyword evidence="5" id="KW-0519">Myristate</keyword>
<dbReference type="InterPro" id="IPR001841">
    <property type="entry name" value="Znf_RING"/>
</dbReference>
<gene>
    <name evidence="15" type="ORF">TRITD_7Bv1G204880</name>
</gene>
<dbReference type="InterPro" id="IPR045194">
    <property type="entry name" value="MGRN1/RNF157-like"/>
</dbReference>
<feature type="domain" description="RING-type" evidence="14">
    <location>
        <begin position="242"/>
        <end position="281"/>
    </location>
</feature>
<dbReference type="Proteomes" id="UP000324705">
    <property type="component" value="Chromosome 7B"/>
</dbReference>
<dbReference type="GO" id="GO:0016567">
    <property type="term" value="P:protein ubiquitination"/>
    <property type="evidence" value="ECO:0007669"/>
    <property type="project" value="TreeGrafter"/>
</dbReference>
<proteinExistence type="inferred from homology"/>
<keyword evidence="7 12" id="KW-0863">Zinc-finger</keyword>
<protein>
    <recommendedName>
        <fullName evidence="3">RING-type E3 ubiquitin transferase</fullName>
        <ecNumber evidence="3">2.3.2.27</ecNumber>
    </recommendedName>
</protein>
<dbReference type="PANTHER" id="PTHR22996">
    <property type="entry name" value="MAHOGUNIN"/>
    <property type="match status" value="1"/>
</dbReference>
<evidence type="ECO:0000256" key="7">
    <source>
        <dbReference type="ARBA" id="ARBA00022771"/>
    </source>
</evidence>
<sequence length="304" mass="33663">MGNAGSSGRPNLPPPRPHLHGVPPPYYHQYPPWRPGAAAPPPVPFPTHVERHRAVAVSAGVNVKGHTLRLERDDDGSGHLLAFSFDADAPGSITVYFFAQEGDDCVLKGTKENLLKPVTVTFKEGHGQEFRQPSGTGIKLSVFEESDLTKVGEDRVFPLAFKVEVGVPSNQELEREHDAEDSKALVKFAVFVKKDSAEYGVNIVQQILWVNGTRYVLQEIYGIGDRNTADRNVNEDDSGKECVVCLTEPRDTTVLPCRHMCLCRECAQTLRFQTNKCPMCRQPVESLLEIKVDSTPRHHEGGDQ</sequence>
<feature type="region of interest" description="Disordered" evidence="13">
    <location>
        <begin position="1"/>
        <end position="23"/>
    </location>
</feature>